<dbReference type="InterPro" id="IPR001173">
    <property type="entry name" value="Glyco_trans_2-like"/>
</dbReference>
<evidence type="ECO:0000256" key="1">
    <source>
        <dbReference type="ARBA" id="ARBA00004651"/>
    </source>
</evidence>
<keyword evidence="6 9" id="KW-1133">Transmembrane helix</keyword>
<dbReference type="AlphaFoldDB" id="A0A9D1UH74"/>
<keyword evidence="4" id="KW-0808">Transferase</keyword>
<dbReference type="Proteomes" id="UP000824267">
    <property type="component" value="Unassembled WGS sequence"/>
</dbReference>
<evidence type="ECO:0000256" key="2">
    <source>
        <dbReference type="ARBA" id="ARBA00022475"/>
    </source>
</evidence>
<dbReference type="PANTHER" id="PTHR48090:SF1">
    <property type="entry name" value="PROPHAGE BACTOPRENOL GLUCOSYL TRANSFERASE HOMOLOG"/>
    <property type="match status" value="1"/>
</dbReference>
<evidence type="ECO:0000256" key="4">
    <source>
        <dbReference type="ARBA" id="ARBA00022679"/>
    </source>
</evidence>
<dbReference type="FunFam" id="3.90.550.10:FF:000079">
    <property type="entry name" value="Probable glycosyl transferase"/>
    <property type="match status" value="1"/>
</dbReference>
<dbReference type="CDD" id="cd04187">
    <property type="entry name" value="DPM1_like_bac"/>
    <property type="match status" value="1"/>
</dbReference>
<dbReference type="Pfam" id="PF00535">
    <property type="entry name" value="Glycos_transf_2"/>
    <property type="match status" value="1"/>
</dbReference>
<proteinExistence type="inferred from homology"/>
<sequence length="317" mass="36346">MDISVIIPIYNEEGNIQPMYERMSATLSKITDDYEIIFVNDCSKDNSLSLVKTLTQKDSHIKYISFSRNFGQQIAVSAGLDYAEGDAVVIIDADLQDPPELVIELYSKYKEGFKVVYAKRKSRDGETWFKKFSAKVFYRLLAKMTTVDIPVDVGDFRIMDKVIVQHLRNMPEKSKYIRGQVSWIGYKQTYVEYQRDARLSGETNYPFRKMMRYAIDAITSFSDKPLKIASTLGLLTSLFAFLAIIYALVSHFVFDNAVSGWTSLILSILFIGGVQMITIGIIGEYIARMNNDIRNRPLYIIEEKNVEEQKNKSIETK</sequence>
<feature type="domain" description="Glycosyltransferase 2-like" evidence="10">
    <location>
        <begin position="4"/>
        <end position="166"/>
    </location>
</feature>
<reference evidence="11" key="1">
    <citation type="journal article" date="2021" name="PeerJ">
        <title>Extensive microbial diversity within the chicken gut microbiome revealed by metagenomics and culture.</title>
        <authorList>
            <person name="Gilroy R."/>
            <person name="Ravi A."/>
            <person name="Getino M."/>
            <person name="Pursley I."/>
            <person name="Horton D.L."/>
            <person name="Alikhan N.F."/>
            <person name="Baker D."/>
            <person name="Gharbi K."/>
            <person name="Hall N."/>
            <person name="Watson M."/>
            <person name="Adriaenssens E.M."/>
            <person name="Foster-Nyarko E."/>
            <person name="Jarju S."/>
            <person name="Secka A."/>
            <person name="Antonio M."/>
            <person name="Oren A."/>
            <person name="Chaudhuri R.R."/>
            <person name="La Ragione R."/>
            <person name="Hildebrand F."/>
            <person name="Pallen M.J."/>
        </authorList>
    </citation>
    <scope>NUCLEOTIDE SEQUENCE</scope>
    <source>
        <strain evidence="11">Gambia16-930</strain>
    </source>
</reference>
<organism evidence="11 12">
    <name type="scientific">Candidatus Onthomorpha intestinigallinarum</name>
    <dbReference type="NCBI Taxonomy" id="2840880"/>
    <lineage>
        <taxon>Bacteria</taxon>
        <taxon>Pseudomonadati</taxon>
        <taxon>Bacteroidota</taxon>
        <taxon>Bacteroidia</taxon>
        <taxon>Bacteroidales</taxon>
        <taxon>Candidatus Onthomorpha</taxon>
    </lineage>
</organism>
<dbReference type="GO" id="GO:0016757">
    <property type="term" value="F:glycosyltransferase activity"/>
    <property type="evidence" value="ECO:0007669"/>
    <property type="project" value="UniProtKB-KW"/>
</dbReference>
<keyword evidence="2" id="KW-1003">Cell membrane</keyword>
<evidence type="ECO:0000259" key="10">
    <source>
        <dbReference type="Pfam" id="PF00535"/>
    </source>
</evidence>
<comment type="caution">
    <text evidence="11">The sequence shown here is derived from an EMBL/GenBank/DDBJ whole genome shotgun (WGS) entry which is preliminary data.</text>
</comment>
<comment type="similarity">
    <text evidence="8">Belongs to the glycosyltransferase 2 family. GtrB subfamily.</text>
</comment>
<feature type="transmembrane region" description="Helical" evidence="9">
    <location>
        <begin position="260"/>
        <end position="287"/>
    </location>
</feature>
<evidence type="ECO:0000256" key="9">
    <source>
        <dbReference type="SAM" id="Phobius"/>
    </source>
</evidence>
<dbReference type="InterPro" id="IPR050256">
    <property type="entry name" value="Glycosyltransferase_2"/>
</dbReference>
<keyword evidence="5 9" id="KW-0812">Transmembrane</keyword>
<dbReference type="GO" id="GO:0005886">
    <property type="term" value="C:plasma membrane"/>
    <property type="evidence" value="ECO:0007669"/>
    <property type="project" value="UniProtKB-SubCell"/>
</dbReference>
<evidence type="ECO:0000313" key="11">
    <source>
        <dbReference type="EMBL" id="HIW87717.1"/>
    </source>
</evidence>
<evidence type="ECO:0000313" key="12">
    <source>
        <dbReference type="Proteomes" id="UP000824267"/>
    </source>
</evidence>
<comment type="subcellular location">
    <subcellularLocation>
        <location evidence="1">Cell membrane</location>
        <topology evidence="1">Multi-pass membrane protein</topology>
    </subcellularLocation>
</comment>
<gene>
    <name evidence="11" type="ORF">IAC47_05525</name>
</gene>
<dbReference type="EMBL" id="DXGG01000173">
    <property type="protein sequence ID" value="HIW87717.1"/>
    <property type="molecule type" value="Genomic_DNA"/>
</dbReference>
<evidence type="ECO:0000256" key="3">
    <source>
        <dbReference type="ARBA" id="ARBA00022676"/>
    </source>
</evidence>
<dbReference type="Gene3D" id="3.90.550.10">
    <property type="entry name" value="Spore Coat Polysaccharide Biosynthesis Protein SpsA, Chain A"/>
    <property type="match status" value="1"/>
</dbReference>
<evidence type="ECO:0000256" key="7">
    <source>
        <dbReference type="ARBA" id="ARBA00023136"/>
    </source>
</evidence>
<accession>A0A9D1UH74</accession>
<feature type="transmembrane region" description="Helical" evidence="9">
    <location>
        <begin position="232"/>
        <end position="254"/>
    </location>
</feature>
<evidence type="ECO:0000256" key="6">
    <source>
        <dbReference type="ARBA" id="ARBA00022989"/>
    </source>
</evidence>
<protein>
    <submittedName>
        <fullName evidence="11">Glycosyltransferase family 2 protein</fullName>
    </submittedName>
</protein>
<name>A0A9D1UH74_9BACT</name>
<dbReference type="SUPFAM" id="SSF53448">
    <property type="entry name" value="Nucleotide-diphospho-sugar transferases"/>
    <property type="match status" value="1"/>
</dbReference>
<keyword evidence="3" id="KW-0328">Glycosyltransferase</keyword>
<keyword evidence="7 9" id="KW-0472">Membrane</keyword>
<reference evidence="11" key="2">
    <citation type="submission" date="2021-04" db="EMBL/GenBank/DDBJ databases">
        <authorList>
            <person name="Gilroy R."/>
        </authorList>
    </citation>
    <scope>NUCLEOTIDE SEQUENCE</scope>
    <source>
        <strain evidence="11">Gambia16-930</strain>
    </source>
</reference>
<evidence type="ECO:0000256" key="8">
    <source>
        <dbReference type="ARBA" id="ARBA00038152"/>
    </source>
</evidence>
<evidence type="ECO:0000256" key="5">
    <source>
        <dbReference type="ARBA" id="ARBA00022692"/>
    </source>
</evidence>
<dbReference type="InterPro" id="IPR029044">
    <property type="entry name" value="Nucleotide-diphossugar_trans"/>
</dbReference>
<dbReference type="PANTHER" id="PTHR48090">
    <property type="entry name" value="UNDECAPRENYL-PHOSPHATE 4-DEOXY-4-FORMAMIDO-L-ARABINOSE TRANSFERASE-RELATED"/>
    <property type="match status" value="1"/>
</dbReference>